<keyword evidence="10" id="KW-0030">Aminoacyl-tRNA synthetase</keyword>
<keyword evidence="6" id="KW-0436">Ligase</keyword>
<dbReference type="InterPro" id="IPR018163">
    <property type="entry name" value="Thr/Ala-tRNA-synth_IIc_edit"/>
</dbReference>
<evidence type="ECO:0000313" key="13">
    <source>
        <dbReference type="EMBL" id="CEM21761.1"/>
    </source>
</evidence>
<keyword evidence="7" id="KW-0547">Nucleotide-binding</keyword>
<dbReference type="PANTHER" id="PTHR10055">
    <property type="entry name" value="TRYPTOPHANYL-TRNA SYNTHETASE"/>
    <property type="match status" value="1"/>
</dbReference>
<dbReference type="SUPFAM" id="SSF52374">
    <property type="entry name" value="Nucleotidylyl transferase"/>
    <property type="match status" value="1"/>
</dbReference>
<name>A0A0G4G1K6_VITBC</name>
<dbReference type="EC" id="6.1.1.2" evidence="3"/>
<dbReference type="FunFam" id="3.40.50.620:FF:000033">
    <property type="entry name" value="tryptophan--tRNA ligase, cytoplasmic"/>
    <property type="match status" value="1"/>
</dbReference>
<dbReference type="NCBIfam" id="TIGR00233">
    <property type="entry name" value="trpS"/>
    <property type="match status" value="1"/>
</dbReference>
<protein>
    <recommendedName>
        <fullName evidence="4">Tryptophan--tRNA ligase, cytoplasmic</fullName>
        <ecNumber evidence="3">6.1.1.2</ecNumber>
    </recommendedName>
    <alternativeName>
        <fullName evidence="11">Tryptophanyl-tRNA synthetase</fullName>
    </alternativeName>
</protein>
<dbReference type="EMBL" id="CDMY01000542">
    <property type="protein sequence ID" value="CEM21761.1"/>
    <property type="molecule type" value="Genomic_DNA"/>
</dbReference>
<sequence>MPSGRNRHPLLDTALHIVKGALVVALRIPTARSTKSVDFKKGLPLRGAITVGPVTSEPNEEDKRRIQELVNDKVAANVPIRVFAVARQLAETTYGEAMYDDFGVPKSVTELRLVFIEKWNINANIFPVAQSTGACGRIDITKWKHNSNKNSLEVSFDLTPTEAYTDEQNVPLATEEALANDQVPAREMVLPPADVAGTHGTDEATETNGNPQNSQQHQQQHDPEGNPTGGGQRVTPWEVEADEETGIDYDKLIIQFGCSKITEDHISRIERLTKQRAHRFLRRGLFFSHRDLDMLLNAYEQGEPFYLYTGRGPSSEALHLGHLVPFWFTKWLQDAFNVPLVIQLTDDEKFLFKENLTVEECKRLAYENAKDILAIGFDKDKTFIFSDLDYIQTMYPLVLQIQKKVTYNQSRGIFGFTESDNIGKSAFPAVQAAPAFPACFPAMFGNRKDIMCLIPQAIDQDPYFRMTRDVAPRLGFNKPALIHSRFVPALQGNQTKMAGSQVASSIFVTDTPKEIKTKINKYAFSGGRATVEEHRELGADLSVDVSYQYLTYLMEDDQELKRIGDDYAAGRLLTGEVKQKLVDVLQPIIKAHQDARAKITDEDVRSFMDPTRFEGKKLI</sequence>
<comment type="subcellular location">
    <subcellularLocation>
        <location evidence="1">Cytoplasm</location>
    </subcellularLocation>
</comment>
<dbReference type="OrthoDB" id="10261385at2759"/>
<keyword evidence="14" id="KW-1185">Reference proteome</keyword>
<dbReference type="STRING" id="1169540.A0A0G4G1K6"/>
<reference evidence="13 14" key="1">
    <citation type="submission" date="2014-11" db="EMBL/GenBank/DDBJ databases">
        <authorList>
            <person name="Zhu J."/>
            <person name="Qi W."/>
            <person name="Song R."/>
        </authorList>
    </citation>
    <scope>NUCLEOTIDE SEQUENCE [LARGE SCALE GENOMIC DNA]</scope>
</reference>
<dbReference type="AlphaFoldDB" id="A0A0G4G1K6"/>
<dbReference type="InterPro" id="IPR001412">
    <property type="entry name" value="aa-tRNA-synth_I_CS"/>
</dbReference>
<dbReference type="PhylomeDB" id="A0A0G4G1K6"/>
<dbReference type="Proteomes" id="UP000041254">
    <property type="component" value="Unassembled WGS sequence"/>
</dbReference>
<dbReference type="PROSITE" id="PS00178">
    <property type="entry name" value="AA_TRNA_LIGASE_I"/>
    <property type="match status" value="1"/>
</dbReference>
<dbReference type="OMA" id="CIYDNFG"/>
<evidence type="ECO:0000256" key="4">
    <source>
        <dbReference type="ARBA" id="ARBA00013782"/>
    </source>
</evidence>
<dbReference type="PRINTS" id="PR01039">
    <property type="entry name" value="TRNASYNTHTRP"/>
</dbReference>
<evidence type="ECO:0000313" key="14">
    <source>
        <dbReference type="Proteomes" id="UP000041254"/>
    </source>
</evidence>
<dbReference type="Gene3D" id="1.10.240.10">
    <property type="entry name" value="Tyrosyl-Transfer RNA Synthetase"/>
    <property type="match status" value="1"/>
</dbReference>
<dbReference type="InterPro" id="IPR014729">
    <property type="entry name" value="Rossmann-like_a/b/a_fold"/>
</dbReference>
<dbReference type="GO" id="GO:0005737">
    <property type="term" value="C:cytoplasm"/>
    <property type="evidence" value="ECO:0007669"/>
    <property type="project" value="UniProtKB-SubCell"/>
</dbReference>
<keyword evidence="9" id="KW-0648">Protein biosynthesis</keyword>
<dbReference type="VEuPathDB" id="CryptoDB:Vbra_16713"/>
<evidence type="ECO:0000256" key="8">
    <source>
        <dbReference type="ARBA" id="ARBA00022840"/>
    </source>
</evidence>
<evidence type="ECO:0000256" key="9">
    <source>
        <dbReference type="ARBA" id="ARBA00022917"/>
    </source>
</evidence>
<dbReference type="GO" id="GO:0005524">
    <property type="term" value="F:ATP binding"/>
    <property type="evidence" value="ECO:0007669"/>
    <property type="project" value="UniProtKB-KW"/>
</dbReference>
<dbReference type="GO" id="GO:0004830">
    <property type="term" value="F:tryptophan-tRNA ligase activity"/>
    <property type="evidence" value="ECO:0007669"/>
    <property type="project" value="UniProtKB-EC"/>
</dbReference>
<feature type="region of interest" description="Disordered" evidence="12">
    <location>
        <begin position="193"/>
        <end position="234"/>
    </location>
</feature>
<evidence type="ECO:0000256" key="7">
    <source>
        <dbReference type="ARBA" id="ARBA00022741"/>
    </source>
</evidence>
<dbReference type="FunCoup" id="A0A0G4G1K6">
    <property type="interactions" value="526"/>
</dbReference>
<evidence type="ECO:0000256" key="1">
    <source>
        <dbReference type="ARBA" id="ARBA00004496"/>
    </source>
</evidence>
<dbReference type="SUPFAM" id="SSF55186">
    <property type="entry name" value="ThrRS/AlaRS common domain"/>
    <property type="match status" value="1"/>
</dbReference>
<dbReference type="InterPro" id="IPR002305">
    <property type="entry name" value="aa-tRNA-synth_Ic"/>
</dbReference>
<dbReference type="CDD" id="cd00806">
    <property type="entry name" value="TrpRS_core"/>
    <property type="match status" value="1"/>
</dbReference>
<evidence type="ECO:0000256" key="11">
    <source>
        <dbReference type="ARBA" id="ARBA00030268"/>
    </source>
</evidence>
<proteinExistence type="inferred from homology"/>
<dbReference type="Gene3D" id="3.40.50.620">
    <property type="entry name" value="HUPs"/>
    <property type="match status" value="1"/>
</dbReference>
<organism evidence="13 14">
    <name type="scientific">Vitrella brassicaformis (strain CCMP3155)</name>
    <dbReference type="NCBI Taxonomy" id="1169540"/>
    <lineage>
        <taxon>Eukaryota</taxon>
        <taxon>Sar</taxon>
        <taxon>Alveolata</taxon>
        <taxon>Colpodellida</taxon>
        <taxon>Vitrellaceae</taxon>
        <taxon>Vitrella</taxon>
    </lineage>
</organism>
<dbReference type="PANTHER" id="PTHR10055:SF1">
    <property type="entry name" value="TRYPTOPHAN--TRNA LIGASE, CYTOPLASMIC"/>
    <property type="match status" value="1"/>
</dbReference>
<dbReference type="FunFam" id="1.10.240.10:FF:000003">
    <property type="entry name" value="Tryptophan--tRNA ligase, cytoplasmic"/>
    <property type="match status" value="1"/>
</dbReference>
<evidence type="ECO:0000256" key="5">
    <source>
        <dbReference type="ARBA" id="ARBA00022490"/>
    </source>
</evidence>
<accession>A0A0G4G1K6</accession>
<dbReference type="InterPro" id="IPR002306">
    <property type="entry name" value="Trp-tRNA-ligase"/>
</dbReference>
<dbReference type="Pfam" id="PF00579">
    <property type="entry name" value="tRNA-synt_1b"/>
    <property type="match status" value="1"/>
</dbReference>
<dbReference type="InParanoid" id="A0A0G4G1K6"/>
<evidence type="ECO:0000256" key="6">
    <source>
        <dbReference type="ARBA" id="ARBA00022598"/>
    </source>
</evidence>
<dbReference type="GO" id="GO:0006436">
    <property type="term" value="P:tryptophanyl-tRNA aminoacylation"/>
    <property type="evidence" value="ECO:0007669"/>
    <property type="project" value="InterPro"/>
</dbReference>
<dbReference type="Gene3D" id="3.30.54.20">
    <property type="match status" value="1"/>
</dbReference>
<keyword evidence="8" id="KW-0067">ATP-binding</keyword>
<evidence type="ECO:0000256" key="3">
    <source>
        <dbReference type="ARBA" id="ARBA00013161"/>
    </source>
</evidence>
<gene>
    <name evidence="13" type="ORF">Vbra_16713</name>
</gene>
<evidence type="ECO:0000256" key="10">
    <source>
        <dbReference type="ARBA" id="ARBA00023146"/>
    </source>
</evidence>
<evidence type="ECO:0000256" key="2">
    <source>
        <dbReference type="ARBA" id="ARBA00005594"/>
    </source>
</evidence>
<comment type="similarity">
    <text evidence="2">Belongs to the class-I aminoacyl-tRNA synthetase family.</text>
</comment>
<evidence type="ECO:0000256" key="12">
    <source>
        <dbReference type="SAM" id="MobiDB-lite"/>
    </source>
</evidence>
<keyword evidence="5" id="KW-0963">Cytoplasm</keyword>